<keyword evidence="2 3" id="KW-0560">Oxidoreductase</keyword>
<dbReference type="InterPro" id="IPR002347">
    <property type="entry name" value="SDR_fam"/>
</dbReference>
<dbReference type="InterPro" id="IPR020904">
    <property type="entry name" value="Sc_DH/Rdtase_CS"/>
</dbReference>
<reference evidence="3" key="1">
    <citation type="submission" date="2016-10" db="EMBL/GenBank/DDBJ databases">
        <title>Sequence of Gallionella enrichment culture.</title>
        <authorList>
            <person name="Poehlein A."/>
            <person name="Muehling M."/>
            <person name="Daniel R."/>
        </authorList>
    </citation>
    <scope>NUCLEOTIDE SEQUENCE</scope>
</reference>
<dbReference type="AlphaFoldDB" id="A0A1J5QLN0"/>
<evidence type="ECO:0000256" key="2">
    <source>
        <dbReference type="ARBA" id="ARBA00023002"/>
    </source>
</evidence>
<name>A0A1J5QLN0_9ZZZZ</name>
<dbReference type="EC" id="1.-.-.-" evidence="3"/>
<dbReference type="PANTHER" id="PTHR43976:SF16">
    <property type="entry name" value="SHORT-CHAIN DEHYDROGENASE_REDUCTASE FAMILY PROTEIN"/>
    <property type="match status" value="1"/>
</dbReference>
<dbReference type="PRINTS" id="PR00080">
    <property type="entry name" value="SDRFAMILY"/>
</dbReference>
<proteinExistence type="inferred from homology"/>
<dbReference type="PRINTS" id="PR00081">
    <property type="entry name" value="GDHRDH"/>
</dbReference>
<comment type="similarity">
    <text evidence="1">Belongs to the short-chain dehydrogenases/reductases (SDR) family.</text>
</comment>
<comment type="caution">
    <text evidence="3">The sequence shown here is derived from an EMBL/GenBank/DDBJ whole genome shotgun (WGS) entry which is preliminary data.</text>
</comment>
<dbReference type="Pfam" id="PF00106">
    <property type="entry name" value="adh_short"/>
    <property type="match status" value="1"/>
</dbReference>
<gene>
    <name evidence="3" type="primary">sadH_7</name>
    <name evidence="3" type="ORF">GALL_337510</name>
</gene>
<dbReference type="InterPro" id="IPR051911">
    <property type="entry name" value="SDR_oxidoreductase"/>
</dbReference>
<organism evidence="3">
    <name type="scientific">mine drainage metagenome</name>
    <dbReference type="NCBI Taxonomy" id="410659"/>
    <lineage>
        <taxon>unclassified sequences</taxon>
        <taxon>metagenomes</taxon>
        <taxon>ecological metagenomes</taxon>
    </lineage>
</organism>
<sequence>MTVHQDKPVWFITGCSTGFGRELARHTLALGYPTVVTARNPKQVGDIVAGHEDHALILELDVTVPEQSAAAMDAAVKRFGRIDVLVNNAGVGYFGSFEESDLAAVRRMFEINVWGLTQMTRAALPVMRRQRAGTIVNISSMGGIVALPSLSFYNATKFAVEALSEALSQEVSPLGIKVLIVEPGPFRTDWAGRSANEAQATIPDYDATAGERLRIIRGYSGKQPGDPERAAAAIVQTVESAQPPLRLLLGKVALTAAGTKLDALKKDFDAWAQVSESADFPPS</sequence>
<dbReference type="NCBIfam" id="NF004824">
    <property type="entry name" value="PRK06180.1"/>
    <property type="match status" value="1"/>
</dbReference>
<dbReference type="Gene3D" id="3.40.50.720">
    <property type="entry name" value="NAD(P)-binding Rossmann-like Domain"/>
    <property type="match status" value="1"/>
</dbReference>
<dbReference type="PANTHER" id="PTHR43976">
    <property type="entry name" value="SHORT CHAIN DEHYDROGENASE"/>
    <property type="match status" value="1"/>
</dbReference>
<protein>
    <submittedName>
        <fullName evidence="3">Putative oxidoreductase SadH</fullName>
        <ecNumber evidence="3">1.-.-.-</ecNumber>
    </submittedName>
</protein>
<dbReference type="PROSITE" id="PS00061">
    <property type="entry name" value="ADH_SHORT"/>
    <property type="match status" value="1"/>
</dbReference>
<dbReference type="GO" id="GO:0016491">
    <property type="term" value="F:oxidoreductase activity"/>
    <property type="evidence" value="ECO:0007669"/>
    <property type="project" value="UniProtKB-KW"/>
</dbReference>
<evidence type="ECO:0000256" key="1">
    <source>
        <dbReference type="ARBA" id="ARBA00006484"/>
    </source>
</evidence>
<dbReference type="InterPro" id="IPR036291">
    <property type="entry name" value="NAD(P)-bd_dom_sf"/>
</dbReference>
<evidence type="ECO:0000313" key="3">
    <source>
        <dbReference type="EMBL" id="OIQ84441.1"/>
    </source>
</evidence>
<accession>A0A1J5QLN0</accession>
<dbReference type="SUPFAM" id="SSF51735">
    <property type="entry name" value="NAD(P)-binding Rossmann-fold domains"/>
    <property type="match status" value="1"/>
</dbReference>
<dbReference type="EMBL" id="MLJW01000618">
    <property type="protein sequence ID" value="OIQ84441.1"/>
    <property type="molecule type" value="Genomic_DNA"/>
</dbReference>
<dbReference type="CDD" id="cd05374">
    <property type="entry name" value="17beta-HSD-like_SDR_c"/>
    <property type="match status" value="1"/>
</dbReference>